<dbReference type="NCBIfam" id="TIGR01986">
    <property type="entry name" value="glut_syn_euk"/>
    <property type="match status" value="1"/>
</dbReference>
<dbReference type="InterPro" id="IPR004887">
    <property type="entry name" value="GSH_synth_subst-bd"/>
</dbReference>
<evidence type="ECO:0000256" key="3">
    <source>
        <dbReference type="ARBA" id="ARBA00011738"/>
    </source>
</evidence>
<dbReference type="GO" id="GO:0000287">
    <property type="term" value="F:magnesium ion binding"/>
    <property type="evidence" value="ECO:0007669"/>
    <property type="project" value="UniProtKB-UniRule"/>
</dbReference>
<gene>
    <name evidence="14" type="ORF">PHSY_005310</name>
</gene>
<dbReference type="GO" id="GO:0005524">
    <property type="term" value="F:ATP binding"/>
    <property type="evidence" value="ECO:0007669"/>
    <property type="project" value="UniProtKB-UniRule"/>
</dbReference>
<dbReference type="Proteomes" id="UP000014071">
    <property type="component" value="Unassembled WGS sequence"/>
</dbReference>
<dbReference type="AlphaFoldDB" id="R9P8L3"/>
<dbReference type="SUPFAM" id="SSF56059">
    <property type="entry name" value="Glutathione synthetase ATP-binding domain-like"/>
    <property type="match status" value="1"/>
</dbReference>
<dbReference type="Pfam" id="PF03917">
    <property type="entry name" value="GSH_synth_ATP"/>
    <property type="match status" value="1"/>
</dbReference>
<keyword evidence="6 10" id="KW-0479">Metal-binding</keyword>
<evidence type="ECO:0000256" key="9">
    <source>
        <dbReference type="ARBA" id="ARBA00022842"/>
    </source>
</evidence>
<keyword evidence="7 10" id="KW-0547">Nucleotide-binding</keyword>
<dbReference type="GeneID" id="24110589"/>
<evidence type="ECO:0000256" key="2">
    <source>
        <dbReference type="ARBA" id="ARBA00010385"/>
    </source>
</evidence>
<dbReference type="FunFam" id="3.40.50.1760:FF:000001">
    <property type="entry name" value="Glutathione synthetase"/>
    <property type="match status" value="1"/>
</dbReference>
<dbReference type="InterPro" id="IPR014709">
    <property type="entry name" value="Glutathione_synthase_C_euk"/>
</dbReference>
<feature type="binding site" evidence="11">
    <location>
        <position position="255"/>
    </location>
    <ligand>
        <name>substrate</name>
    </ligand>
</feature>
<dbReference type="Pfam" id="PF03199">
    <property type="entry name" value="GSH_synthase"/>
    <property type="match status" value="1"/>
</dbReference>
<dbReference type="Gene3D" id="3.30.1490.50">
    <property type="match status" value="1"/>
</dbReference>
<comment type="cofactor">
    <cofactor evidence="10 12">
        <name>Mg(2+)</name>
        <dbReference type="ChEBI" id="CHEBI:18420"/>
    </cofactor>
    <text evidence="10 12">Binds 1 Mg(2+) ion per subunit.</text>
</comment>
<organism evidence="14 15">
    <name type="scientific">Pseudozyma hubeiensis (strain SY62)</name>
    <name type="common">Yeast</name>
    <dbReference type="NCBI Taxonomy" id="1305764"/>
    <lineage>
        <taxon>Eukaryota</taxon>
        <taxon>Fungi</taxon>
        <taxon>Dikarya</taxon>
        <taxon>Basidiomycota</taxon>
        <taxon>Ustilaginomycotina</taxon>
        <taxon>Ustilaginomycetes</taxon>
        <taxon>Ustilaginales</taxon>
        <taxon>Ustilaginaceae</taxon>
        <taxon>Pseudozyma</taxon>
    </lineage>
</organism>
<dbReference type="OrthoDB" id="2020073at2759"/>
<sequence>MSTPTLPAWPPALSEEAREHLSHQATDYALSHGIVYRPVPTPPSTTPSTDSTIHAPFSLFPSPFPRTLFNKAQSIQPAYDLLYAQVSSDHAFLERVIGQSVVQVDSFQKQLWDIYTAVKDDLVQPLSLGLFRSDYLLHDAQSEGEAGNEMGSRSGQLELKQVEFNTISASFGALCTRVSGLHRHLSNTTDYLGLEESLKADNLPENQAQDVLVGGLTAAHAAYISQQGKSESEASTQNVYVLFVVQEGERNAFDQRPLEHAVQARGIRVVRQSFAEIAERMTIKPDDAKRTLFLNHPVLGLIEISTVYFRAGYGPSDYTGDTDWNTRKQLEQSLAIKCPSIAVQLAGAKKVQQVLAEPQQLEPLLTTLHADASTAQSLRDTFTDLYPLDDSPLGRQGYQLATTSPEHYVLKPQREGGGNNVYRTDIPRFLAELESSSSSSSTAVARRQAYILMSLIKPPSGLGNFLVKASTPTSKGGAVLAKDTVSELGVYGAILFSNANSHSHGVQVKHHQSGGYLLRTKGRDSDEGGVAVGFSVIDSPLLI</sequence>
<dbReference type="InterPro" id="IPR037013">
    <property type="entry name" value="GSH-S_sub-bd_sf"/>
</dbReference>
<keyword evidence="8 10" id="KW-0067">ATP-binding</keyword>
<dbReference type="GO" id="GO:0043295">
    <property type="term" value="F:glutathione binding"/>
    <property type="evidence" value="ECO:0007669"/>
    <property type="project" value="UniProtKB-UniRule"/>
</dbReference>
<dbReference type="InterPro" id="IPR005615">
    <property type="entry name" value="Glutathione_synthase"/>
</dbReference>
<feature type="binding site" evidence="11">
    <location>
        <position position="521"/>
    </location>
    <ligand>
        <name>ATP</name>
        <dbReference type="ChEBI" id="CHEBI:30616"/>
    </ligand>
</feature>
<comment type="catalytic activity">
    <reaction evidence="10">
        <text>gamma-L-glutamyl-L-cysteine + glycine + ATP = glutathione + ADP + phosphate + H(+)</text>
        <dbReference type="Rhea" id="RHEA:13557"/>
        <dbReference type="ChEBI" id="CHEBI:15378"/>
        <dbReference type="ChEBI" id="CHEBI:30616"/>
        <dbReference type="ChEBI" id="CHEBI:43474"/>
        <dbReference type="ChEBI" id="CHEBI:57305"/>
        <dbReference type="ChEBI" id="CHEBI:57925"/>
        <dbReference type="ChEBI" id="CHEBI:58173"/>
        <dbReference type="ChEBI" id="CHEBI:456216"/>
        <dbReference type="EC" id="6.3.2.3"/>
    </reaction>
</comment>
<evidence type="ECO:0000256" key="7">
    <source>
        <dbReference type="ARBA" id="ARBA00022741"/>
    </source>
</evidence>
<dbReference type="FunFam" id="3.30.1490.50:FF:000002">
    <property type="entry name" value="Glutathione synthetase"/>
    <property type="match status" value="1"/>
</dbReference>
<accession>R9P8L3</accession>
<proteinExistence type="inferred from homology"/>
<feature type="binding site" evidence="12">
    <location>
        <position position="415"/>
    </location>
    <ligand>
        <name>Mg(2+)</name>
        <dbReference type="ChEBI" id="CHEBI:18420"/>
    </ligand>
</feature>
<keyword evidence="9 10" id="KW-0460">Magnesium</keyword>
<evidence type="ECO:0000259" key="13">
    <source>
        <dbReference type="Pfam" id="PF03199"/>
    </source>
</evidence>
<comment type="similarity">
    <text evidence="2 10">Belongs to the eukaryotic GSH synthase family.</text>
</comment>
<dbReference type="EMBL" id="DF238811">
    <property type="protein sequence ID" value="GAC97723.1"/>
    <property type="molecule type" value="Genomic_DNA"/>
</dbReference>
<keyword evidence="5 10" id="KW-0317">Glutathione biosynthesis</keyword>
<feature type="binding site" evidence="11">
    <location>
        <position position="527"/>
    </location>
    <ligand>
        <name>ATP</name>
        <dbReference type="ChEBI" id="CHEBI:30616"/>
    </ligand>
</feature>
<evidence type="ECO:0000256" key="4">
    <source>
        <dbReference type="ARBA" id="ARBA00022598"/>
    </source>
</evidence>
<dbReference type="InterPro" id="IPR014049">
    <property type="entry name" value="Glutathione_synthase_N_euk"/>
</dbReference>
<evidence type="ECO:0000256" key="5">
    <source>
        <dbReference type="ARBA" id="ARBA00022684"/>
    </source>
</evidence>
<dbReference type="HOGENOM" id="CLU_025152_2_1_1"/>
<dbReference type="InterPro" id="IPR014042">
    <property type="entry name" value="Glutathione_synthase_a-hlx"/>
</dbReference>
<dbReference type="RefSeq" id="XP_012191310.1">
    <property type="nucleotide sequence ID" value="XM_012335920.1"/>
</dbReference>
<dbReference type="UniPathway" id="UPA00142">
    <property type="reaction ID" value="UER00210"/>
</dbReference>
<dbReference type="EC" id="6.3.2.3" evidence="10"/>
<dbReference type="GO" id="GO:0005829">
    <property type="term" value="C:cytosol"/>
    <property type="evidence" value="ECO:0007669"/>
    <property type="project" value="TreeGrafter"/>
</dbReference>
<dbReference type="InterPro" id="IPR016185">
    <property type="entry name" value="PreATP-grasp_dom_sf"/>
</dbReference>
<evidence type="ECO:0000256" key="10">
    <source>
        <dbReference type="PIRNR" id="PIRNR001558"/>
    </source>
</evidence>
<dbReference type="SUPFAM" id="SSF52440">
    <property type="entry name" value="PreATP-grasp domain"/>
    <property type="match status" value="1"/>
</dbReference>
<keyword evidence="4 10" id="KW-0436">Ligase</keyword>
<dbReference type="Gene3D" id="3.40.50.1760">
    <property type="entry name" value="Glutathione synthase, substrate-binding domain superfamily, eukaryotic"/>
    <property type="match status" value="1"/>
</dbReference>
<evidence type="ECO:0000313" key="14">
    <source>
        <dbReference type="EMBL" id="GAC97723.1"/>
    </source>
</evidence>
<feature type="domain" description="Glutathione synthase substrate-binding" evidence="13">
    <location>
        <begin position="240"/>
        <end position="346"/>
    </location>
</feature>
<comment type="subunit">
    <text evidence="3">Homodimer.</text>
</comment>
<keyword evidence="15" id="KW-1185">Reference proteome</keyword>
<comment type="pathway">
    <text evidence="1 10">Sulfur metabolism; glutathione biosynthesis; glutathione from L-cysteine and L-glutamate: step 2/2.</text>
</comment>
<feature type="binding site" evidence="11">
    <location>
        <position position="519"/>
    </location>
    <ligand>
        <name>substrate</name>
    </ligand>
</feature>
<dbReference type="Gene3D" id="3.30.470.20">
    <property type="entry name" value="ATP-grasp fold, B domain"/>
    <property type="match status" value="1"/>
</dbReference>
<feature type="binding site" evidence="11">
    <location>
        <position position="349"/>
    </location>
    <ligand>
        <name>ATP</name>
        <dbReference type="ChEBI" id="CHEBI:30616"/>
    </ligand>
</feature>
<feature type="binding site" evidence="11">
    <location>
        <position position="487"/>
    </location>
    <ligand>
        <name>ATP</name>
        <dbReference type="ChEBI" id="CHEBI:30616"/>
    </ligand>
</feature>
<name>R9P8L3_PSEHS</name>
<evidence type="ECO:0000256" key="6">
    <source>
        <dbReference type="ARBA" id="ARBA00022723"/>
    </source>
</evidence>
<feature type="binding site" evidence="11">
    <location>
        <position position="422"/>
    </location>
    <ligand>
        <name>ATP</name>
        <dbReference type="ChEBI" id="CHEBI:30616"/>
    </ligand>
</feature>
<reference evidence="15" key="1">
    <citation type="journal article" date="2013" name="Genome Announc.">
        <title>Draft genome sequence of the basidiomycetous yeast-like fungus Pseudozyma hubeiensis SY62, which produces an abundant amount of the biosurfactant mannosylerythritol lipids.</title>
        <authorList>
            <person name="Konishi M."/>
            <person name="Hatada Y."/>
            <person name="Horiuchi J."/>
        </authorList>
    </citation>
    <scope>NUCLEOTIDE SEQUENCE [LARGE SCALE GENOMIC DNA]</scope>
    <source>
        <strain evidence="15">SY62</strain>
    </source>
</reference>
<evidence type="ECO:0000313" key="15">
    <source>
        <dbReference type="Proteomes" id="UP000014071"/>
    </source>
</evidence>
<protein>
    <recommendedName>
        <fullName evidence="10">Glutathione synthetase</fullName>
        <shortName evidence="10">GSH-S</shortName>
        <ecNumber evidence="10">6.3.2.3</ecNumber>
    </recommendedName>
</protein>
<evidence type="ECO:0000256" key="12">
    <source>
        <dbReference type="PIRSR" id="PIRSR001558-2"/>
    </source>
</evidence>
<dbReference type="PANTHER" id="PTHR11130:SF0">
    <property type="entry name" value="GLUTATHIONE SYNTHETASE"/>
    <property type="match status" value="1"/>
</dbReference>
<evidence type="ECO:0000256" key="11">
    <source>
        <dbReference type="PIRSR" id="PIRSR001558-1"/>
    </source>
</evidence>
<feature type="binding site" evidence="11">
    <location>
        <begin position="453"/>
        <end position="456"/>
    </location>
    <ligand>
        <name>ATP</name>
        <dbReference type="ChEBI" id="CHEBI:30616"/>
    </ligand>
</feature>
<dbReference type="eggNOG" id="KOG0021">
    <property type="taxonomic scope" value="Eukaryota"/>
</dbReference>
<dbReference type="STRING" id="1305764.R9P8L3"/>
<dbReference type="PIRSF" id="PIRSF001558">
    <property type="entry name" value="GSHase"/>
    <property type="match status" value="1"/>
</dbReference>
<dbReference type="Gene3D" id="3.30.1490.80">
    <property type="match status" value="1"/>
</dbReference>
<dbReference type="PANTHER" id="PTHR11130">
    <property type="entry name" value="GLUTATHIONE SYNTHETASE"/>
    <property type="match status" value="1"/>
</dbReference>
<dbReference type="Gene3D" id="1.10.1080.10">
    <property type="entry name" value="Glutathione Synthetase, Chain A, domain 3"/>
    <property type="match status" value="1"/>
</dbReference>
<dbReference type="GO" id="GO:0004363">
    <property type="term" value="F:glutathione synthase activity"/>
    <property type="evidence" value="ECO:0007669"/>
    <property type="project" value="UniProtKB-UniRule"/>
</dbReference>
<evidence type="ECO:0000256" key="1">
    <source>
        <dbReference type="ARBA" id="ARBA00004965"/>
    </source>
</evidence>
<evidence type="ECO:0000256" key="8">
    <source>
        <dbReference type="ARBA" id="ARBA00022840"/>
    </source>
</evidence>
<feature type="binding site" evidence="11">
    <location>
        <begin position="411"/>
        <end position="420"/>
    </location>
    <ligand>
        <name>ATP</name>
        <dbReference type="ChEBI" id="CHEBI:30616"/>
    </ligand>
</feature>